<organism evidence="2 3">
    <name type="scientific">Halalkalibaculum roseum</name>
    <dbReference type="NCBI Taxonomy" id="2709311"/>
    <lineage>
        <taxon>Bacteria</taxon>
        <taxon>Pseudomonadati</taxon>
        <taxon>Balneolota</taxon>
        <taxon>Balneolia</taxon>
        <taxon>Balneolales</taxon>
        <taxon>Balneolaceae</taxon>
        <taxon>Halalkalibaculum</taxon>
    </lineage>
</organism>
<keyword evidence="1" id="KW-0472">Membrane</keyword>
<name>A0A6M1SXR6_9BACT</name>
<evidence type="ECO:0008006" key="4">
    <source>
        <dbReference type="Google" id="ProtNLM"/>
    </source>
</evidence>
<feature type="transmembrane region" description="Helical" evidence="1">
    <location>
        <begin position="117"/>
        <end position="139"/>
    </location>
</feature>
<protein>
    <recommendedName>
        <fullName evidence="4">DUF3592 domain-containing protein</fullName>
    </recommendedName>
</protein>
<feature type="transmembrane region" description="Helical" evidence="1">
    <location>
        <begin position="7"/>
        <end position="31"/>
    </location>
</feature>
<reference evidence="2 3" key="1">
    <citation type="submission" date="2020-02" db="EMBL/GenBank/DDBJ databases">
        <title>Balneolaceae bacterium YR4-1, complete genome.</title>
        <authorList>
            <person name="Li Y."/>
            <person name="Wu S."/>
        </authorList>
    </citation>
    <scope>NUCLEOTIDE SEQUENCE [LARGE SCALE GENOMIC DNA]</scope>
    <source>
        <strain evidence="2 3">YR4-1</strain>
    </source>
</reference>
<evidence type="ECO:0000256" key="1">
    <source>
        <dbReference type="SAM" id="Phobius"/>
    </source>
</evidence>
<accession>A0A6M1SXR6</accession>
<dbReference type="RefSeq" id="WP_165142072.1">
    <property type="nucleotide sequence ID" value="NZ_JAALLT010000003.1"/>
</dbReference>
<keyword evidence="3" id="KW-1185">Reference proteome</keyword>
<comment type="caution">
    <text evidence="2">The sequence shown here is derived from an EMBL/GenBank/DDBJ whole genome shotgun (WGS) entry which is preliminary data.</text>
</comment>
<proteinExistence type="predicted"/>
<evidence type="ECO:0000313" key="3">
    <source>
        <dbReference type="Proteomes" id="UP000473278"/>
    </source>
</evidence>
<evidence type="ECO:0000313" key="2">
    <source>
        <dbReference type="EMBL" id="NGP77068.1"/>
    </source>
</evidence>
<dbReference type="Proteomes" id="UP000473278">
    <property type="component" value="Unassembled WGS sequence"/>
</dbReference>
<dbReference type="AlphaFoldDB" id="A0A6M1SXR6"/>
<keyword evidence="1" id="KW-0812">Transmembrane</keyword>
<sequence>MSKFKFLYFYWLIPAFLLFLVLHQISVYYGVIDTYENGDSYTAEVVEFELKQIAAQTNGYVILRFSPEGAGEMQQKLSLPVEMAGQIQEIRIIPIRYQEGARHNIVMMPTYETQKNLVMTNIAMAAVGFLITCIIGYWVNRYVSRKMKQGETEIVFERVDTDE</sequence>
<gene>
    <name evidence="2" type="ORF">G3570_10520</name>
</gene>
<keyword evidence="1" id="KW-1133">Transmembrane helix</keyword>
<dbReference type="EMBL" id="JAALLT010000003">
    <property type="protein sequence ID" value="NGP77068.1"/>
    <property type="molecule type" value="Genomic_DNA"/>
</dbReference>